<feature type="compositionally biased region" description="Basic and acidic residues" evidence="1">
    <location>
        <begin position="202"/>
        <end position="219"/>
    </location>
</feature>
<gene>
    <name evidence="2" type="ORF">BaRGS_00032074</name>
</gene>
<comment type="caution">
    <text evidence="2">The sequence shown here is derived from an EMBL/GenBank/DDBJ whole genome shotgun (WGS) entry which is preliminary data.</text>
</comment>
<evidence type="ECO:0000256" key="1">
    <source>
        <dbReference type="SAM" id="MobiDB-lite"/>
    </source>
</evidence>
<feature type="region of interest" description="Disordered" evidence="1">
    <location>
        <begin position="1"/>
        <end position="33"/>
    </location>
</feature>
<evidence type="ECO:0000313" key="2">
    <source>
        <dbReference type="EMBL" id="KAK7476676.1"/>
    </source>
</evidence>
<dbReference type="Proteomes" id="UP001519460">
    <property type="component" value="Unassembled WGS sequence"/>
</dbReference>
<evidence type="ECO:0000313" key="3">
    <source>
        <dbReference type="Proteomes" id="UP001519460"/>
    </source>
</evidence>
<feature type="non-terminal residue" evidence="2">
    <location>
        <position position="219"/>
    </location>
</feature>
<accession>A0ABD0JNU6</accession>
<reference evidence="2 3" key="1">
    <citation type="journal article" date="2023" name="Sci. Data">
        <title>Genome assembly of the Korean intertidal mud-creeper Batillaria attramentaria.</title>
        <authorList>
            <person name="Patra A.K."/>
            <person name="Ho P.T."/>
            <person name="Jun S."/>
            <person name="Lee S.J."/>
            <person name="Kim Y."/>
            <person name="Won Y.J."/>
        </authorList>
    </citation>
    <scope>NUCLEOTIDE SEQUENCE [LARGE SCALE GENOMIC DNA]</scope>
    <source>
        <strain evidence="2">Wonlab-2016</strain>
    </source>
</reference>
<proteinExistence type="predicted"/>
<name>A0ABD0JNU6_9CAEN</name>
<protein>
    <submittedName>
        <fullName evidence="2">Uncharacterized protein</fullName>
    </submittedName>
</protein>
<keyword evidence="3" id="KW-1185">Reference proteome</keyword>
<feature type="region of interest" description="Disordered" evidence="1">
    <location>
        <begin position="178"/>
        <end position="219"/>
    </location>
</feature>
<dbReference type="AlphaFoldDB" id="A0ABD0JNU6"/>
<organism evidence="2 3">
    <name type="scientific">Batillaria attramentaria</name>
    <dbReference type="NCBI Taxonomy" id="370345"/>
    <lineage>
        <taxon>Eukaryota</taxon>
        <taxon>Metazoa</taxon>
        <taxon>Spiralia</taxon>
        <taxon>Lophotrochozoa</taxon>
        <taxon>Mollusca</taxon>
        <taxon>Gastropoda</taxon>
        <taxon>Caenogastropoda</taxon>
        <taxon>Sorbeoconcha</taxon>
        <taxon>Cerithioidea</taxon>
        <taxon>Batillariidae</taxon>
        <taxon>Batillaria</taxon>
    </lineage>
</organism>
<dbReference type="EMBL" id="JACVVK020000369">
    <property type="protein sequence ID" value="KAK7476676.1"/>
    <property type="molecule type" value="Genomic_DNA"/>
</dbReference>
<sequence length="219" mass="23644">MTLGESGGRSPHSHTHRVASVTDSQSESPAWEQKASPESLFTLPFRFHGLTITARVPSNKCARAQGRLPADNDDAVLYVLAWCAGDTGVLPSRLKSGCPAIAIVLYCWRGSPALGRFLREPRKGSKSQVSFPSLRDKGHGEGIYLSVSPNRCHNPTSGPIRPPAVCFWLPRATQDDSVPSCRWPPSRAPSTLSASLALDSPVTKDTRDVTRGEGDNKDV</sequence>